<feature type="region of interest" description="Disordered" evidence="13">
    <location>
        <begin position="1"/>
        <end position="24"/>
    </location>
</feature>
<dbReference type="InterPro" id="IPR041236">
    <property type="entry name" value="PriA_C"/>
</dbReference>
<keyword evidence="10 12" id="KW-0413">Isomerase</keyword>
<dbReference type="Gene3D" id="3.40.1440.60">
    <property type="entry name" value="PriA, 3(prime) DNA-binding domain"/>
    <property type="match status" value="1"/>
</dbReference>
<dbReference type="CDD" id="cd18804">
    <property type="entry name" value="SF2_C_priA"/>
    <property type="match status" value="1"/>
</dbReference>
<evidence type="ECO:0000256" key="12">
    <source>
        <dbReference type="HAMAP-Rule" id="MF_00983"/>
    </source>
</evidence>
<dbReference type="InterPro" id="IPR041222">
    <property type="entry name" value="PriA_3primeBD"/>
</dbReference>
<feature type="binding site" evidence="12">
    <location>
        <position position="573"/>
    </location>
    <ligand>
        <name>Zn(2+)</name>
        <dbReference type="ChEBI" id="CHEBI:29105"/>
        <label>2</label>
    </ligand>
</feature>
<dbReference type="InterPro" id="IPR005259">
    <property type="entry name" value="PriA"/>
</dbReference>
<dbReference type="GO" id="GO:0006310">
    <property type="term" value="P:DNA recombination"/>
    <property type="evidence" value="ECO:0007669"/>
    <property type="project" value="InterPro"/>
</dbReference>
<evidence type="ECO:0000256" key="5">
    <source>
        <dbReference type="ARBA" id="ARBA00022801"/>
    </source>
</evidence>
<dbReference type="PANTHER" id="PTHR30580">
    <property type="entry name" value="PRIMOSOMAL PROTEIN N"/>
    <property type="match status" value="1"/>
</dbReference>
<dbReference type="GO" id="GO:0043138">
    <property type="term" value="F:3'-5' DNA helicase activity"/>
    <property type="evidence" value="ECO:0007669"/>
    <property type="project" value="UniProtKB-EC"/>
</dbReference>
<dbReference type="FunFam" id="3.40.50.300:FF:000489">
    <property type="entry name" value="Primosome assembly protein PriA"/>
    <property type="match status" value="1"/>
</dbReference>
<accession>A0A0M2PUC7</accession>
<dbReference type="Pfam" id="PF00270">
    <property type="entry name" value="DEAD"/>
    <property type="match status" value="1"/>
</dbReference>
<feature type="domain" description="Helicase C-terminal" evidence="15">
    <location>
        <begin position="578"/>
        <end position="741"/>
    </location>
</feature>
<dbReference type="AlphaFoldDB" id="A0A0M2PUC7"/>
<evidence type="ECO:0000256" key="7">
    <source>
        <dbReference type="ARBA" id="ARBA00022833"/>
    </source>
</evidence>
<comment type="catalytic activity">
    <reaction evidence="11 12">
        <text>ATP + H2O = ADP + phosphate + H(+)</text>
        <dbReference type="Rhea" id="RHEA:13065"/>
        <dbReference type="ChEBI" id="CHEBI:15377"/>
        <dbReference type="ChEBI" id="CHEBI:15378"/>
        <dbReference type="ChEBI" id="CHEBI:30616"/>
        <dbReference type="ChEBI" id="CHEBI:43474"/>
        <dbReference type="ChEBI" id="CHEBI:456216"/>
        <dbReference type="EC" id="5.6.2.4"/>
    </reaction>
</comment>
<dbReference type="PROSITE" id="PS51194">
    <property type="entry name" value="HELICASE_CTER"/>
    <property type="match status" value="1"/>
</dbReference>
<dbReference type="SMART" id="SM00487">
    <property type="entry name" value="DEXDc"/>
    <property type="match status" value="1"/>
</dbReference>
<feature type="binding site" evidence="12">
    <location>
        <position position="551"/>
    </location>
    <ligand>
        <name>Zn(2+)</name>
        <dbReference type="ChEBI" id="CHEBI:29105"/>
        <label>2</label>
    </ligand>
</feature>
<comment type="similarity">
    <text evidence="12">Belongs to the helicase family. PriA subfamily.</text>
</comment>
<dbReference type="GO" id="GO:0016887">
    <property type="term" value="F:ATP hydrolysis activity"/>
    <property type="evidence" value="ECO:0007669"/>
    <property type="project" value="RHEA"/>
</dbReference>
<feature type="binding site" evidence="12">
    <location>
        <position position="542"/>
    </location>
    <ligand>
        <name>Zn(2+)</name>
        <dbReference type="ChEBI" id="CHEBI:29105"/>
        <label>1</label>
    </ligand>
</feature>
<protein>
    <recommendedName>
        <fullName evidence="12">Replication restart protein PriA</fullName>
    </recommendedName>
    <alternativeName>
        <fullName evidence="12">ATP-dependent DNA helicase PriA</fullName>
        <ecNumber evidence="12">5.6.2.4</ecNumber>
    </alternativeName>
    <alternativeName>
        <fullName evidence="12">DNA 3'-5' helicase PriA</fullName>
    </alternativeName>
</protein>
<comment type="subunit">
    <text evidence="12">Component of the replication restart primosome.</text>
</comment>
<evidence type="ECO:0000313" key="17">
    <source>
        <dbReference type="Proteomes" id="UP000034681"/>
    </source>
</evidence>
<keyword evidence="9 12" id="KW-0238">DNA-binding</keyword>
<dbReference type="Pfam" id="PF17764">
    <property type="entry name" value="PriA_3primeBD"/>
    <property type="match status" value="1"/>
</dbReference>
<keyword evidence="8 12" id="KW-0067">ATP-binding</keyword>
<organism evidence="16 17">
    <name type="scientific">Prochlorothrix hollandica PCC 9006 = CALU 1027</name>
    <dbReference type="NCBI Taxonomy" id="317619"/>
    <lineage>
        <taxon>Bacteria</taxon>
        <taxon>Bacillati</taxon>
        <taxon>Cyanobacteriota</taxon>
        <taxon>Cyanophyceae</taxon>
        <taxon>Prochlorotrichales</taxon>
        <taxon>Prochlorotrichaceae</taxon>
        <taxon>Prochlorothrix</taxon>
    </lineage>
</organism>
<dbReference type="NCBIfam" id="NF004066">
    <property type="entry name" value="PRK05580.1-3"/>
    <property type="match status" value="1"/>
</dbReference>
<keyword evidence="17" id="KW-1185">Reference proteome</keyword>
<dbReference type="InterPro" id="IPR011545">
    <property type="entry name" value="DEAD/DEAH_box_helicase_dom"/>
</dbReference>
<dbReference type="PROSITE" id="PS51192">
    <property type="entry name" value="HELICASE_ATP_BIND_1"/>
    <property type="match status" value="1"/>
</dbReference>
<dbReference type="Pfam" id="PF18074">
    <property type="entry name" value="PriA_C"/>
    <property type="match status" value="1"/>
</dbReference>
<evidence type="ECO:0000313" key="16">
    <source>
        <dbReference type="EMBL" id="KKI98253.1"/>
    </source>
</evidence>
<proteinExistence type="inferred from homology"/>
<feature type="binding site" evidence="12">
    <location>
        <position position="539"/>
    </location>
    <ligand>
        <name>Zn(2+)</name>
        <dbReference type="ChEBI" id="CHEBI:29105"/>
        <label>1</label>
    </ligand>
</feature>
<evidence type="ECO:0000256" key="8">
    <source>
        <dbReference type="ARBA" id="ARBA00022840"/>
    </source>
</evidence>
<evidence type="ECO:0000256" key="13">
    <source>
        <dbReference type="SAM" id="MobiDB-lite"/>
    </source>
</evidence>
<dbReference type="eggNOG" id="COG1198">
    <property type="taxonomic scope" value="Bacteria"/>
</dbReference>
<dbReference type="Pfam" id="PF00271">
    <property type="entry name" value="Helicase_C"/>
    <property type="match status" value="1"/>
</dbReference>
<dbReference type="EMBL" id="AJTX02000010">
    <property type="protein sequence ID" value="KKI98253.1"/>
    <property type="molecule type" value="Genomic_DNA"/>
</dbReference>
<keyword evidence="5 12" id="KW-0378">Hydrolase</keyword>
<dbReference type="Gene3D" id="3.40.50.300">
    <property type="entry name" value="P-loop containing nucleotide triphosphate hydrolases"/>
    <property type="match status" value="2"/>
</dbReference>
<keyword evidence="7 12" id="KW-0862">Zinc</keyword>
<keyword evidence="1 12" id="KW-0639">Primosome</keyword>
<feature type="binding site" evidence="12">
    <location>
        <position position="586"/>
    </location>
    <ligand>
        <name>Zn(2+)</name>
        <dbReference type="ChEBI" id="CHEBI:29105"/>
        <label>1</label>
    </ligand>
</feature>
<comment type="catalytic activity">
    <reaction evidence="12">
        <text>Couples ATP hydrolysis with the unwinding of duplex DNA by translocating in the 3'-5' direction.</text>
        <dbReference type="EC" id="5.6.2.4"/>
    </reaction>
</comment>
<evidence type="ECO:0000256" key="1">
    <source>
        <dbReference type="ARBA" id="ARBA00022515"/>
    </source>
</evidence>
<evidence type="ECO:0000256" key="4">
    <source>
        <dbReference type="ARBA" id="ARBA00022741"/>
    </source>
</evidence>
<dbReference type="GO" id="GO:1990077">
    <property type="term" value="C:primosome complex"/>
    <property type="evidence" value="ECO:0007669"/>
    <property type="project" value="UniProtKB-UniRule"/>
</dbReference>
<dbReference type="SMART" id="SM00490">
    <property type="entry name" value="HELICc"/>
    <property type="match status" value="1"/>
</dbReference>
<dbReference type="HAMAP" id="MF_00983">
    <property type="entry name" value="PriA"/>
    <property type="match status" value="1"/>
</dbReference>
<dbReference type="GO" id="GO:0003677">
    <property type="term" value="F:DNA binding"/>
    <property type="evidence" value="ECO:0007669"/>
    <property type="project" value="UniProtKB-UniRule"/>
</dbReference>
<dbReference type="InterPro" id="IPR027417">
    <property type="entry name" value="P-loop_NTPase"/>
</dbReference>
<dbReference type="CDD" id="cd17929">
    <property type="entry name" value="DEXHc_priA"/>
    <property type="match status" value="1"/>
</dbReference>
<dbReference type="GO" id="GO:0006269">
    <property type="term" value="P:DNA replication, synthesis of primer"/>
    <property type="evidence" value="ECO:0007669"/>
    <property type="project" value="UniProtKB-KW"/>
</dbReference>
<feature type="binding site" evidence="12">
    <location>
        <position position="583"/>
    </location>
    <ligand>
        <name>Zn(2+)</name>
        <dbReference type="ChEBI" id="CHEBI:29105"/>
        <label>1</label>
    </ligand>
</feature>
<evidence type="ECO:0000256" key="2">
    <source>
        <dbReference type="ARBA" id="ARBA00022705"/>
    </source>
</evidence>
<dbReference type="GO" id="GO:0005524">
    <property type="term" value="F:ATP binding"/>
    <property type="evidence" value="ECO:0007669"/>
    <property type="project" value="UniProtKB-UniRule"/>
</dbReference>
<comment type="cofactor">
    <cofactor evidence="12">
        <name>Zn(2+)</name>
        <dbReference type="ChEBI" id="CHEBI:29105"/>
    </cofactor>
    <text evidence="12">Binds 2 zinc ions per subunit.</text>
</comment>
<evidence type="ECO:0000259" key="14">
    <source>
        <dbReference type="PROSITE" id="PS51192"/>
    </source>
</evidence>
<dbReference type="PANTHER" id="PTHR30580:SF0">
    <property type="entry name" value="PRIMOSOMAL PROTEIN N"/>
    <property type="match status" value="1"/>
</dbReference>
<dbReference type="Proteomes" id="UP000034681">
    <property type="component" value="Unassembled WGS sequence"/>
</dbReference>
<feature type="domain" description="Helicase ATP-binding" evidence="14">
    <location>
        <begin position="303"/>
        <end position="470"/>
    </location>
</feature>
<dbReference type="InterPro" id="IPR001650">
    <property type="entry name" value="Helicase_C-like"/>
</dbReference>
<keyword evidence="3 12" id="KW-0479">Metal-binding</keyword>
<dbReference type="GO" id="GO:0008270">
    <property type="term" value="F:zinc ion binding"/>
    <property type="evidence" value="ECO:0007669"/>
    <property type="project" value="UniProtKB-UniRule"/>
</dbReference>
<evidence type="ECO:0000256" key="3">
    <source>
        <dbReference type="ARBA" id="ARBA00022723"/>
    </source>
</evidence>
<comment type="function">
    <text evidence="12">Initiates the restart of stalled replication forks, which reloads the replicative helicase on sites other than the origin of replication. Recognizes and binds to abandoned replication forks and remodels them to uncover a helicase loading site. Promotes assembly of the primosome at these replication forks.</text>
</comment>
<evidence type="ECO:0000256" key="9">
    <source>
        <dbReference type="ARBA" id="ARBA00023125"/>
    </source>
</evidence>
<evidence type="ECO:0000259" key="15">
    <source>
        <dbReference type="PROSITE" id="PS51194"/>
    </source>
</evidence>
<evidence type="ECO:0000256" key="10">
    <source>
        <dbReference type="ARBA" id="ARBA00023235"/>
    </source>
</evidence>
<keyword evidence="6 12" id="KW-0347">Helicase</keyword>
<dbReference type="InterPro" id="IPR014001">
    <property type="entry name" value="Helicase_ATP-bd"/>
</dbReference>
<name>A0A0M2PUC7_PROHO</name>
<dbReference type="GO" id="GO:0006270">
    <property type="term" value="P:DNA replication initiation"/>
    <property type="evidence" value="ECO:0007669"/>
    <property type="project" value="TreeGrafter"/>
</dbReference>
<feature type="binding site" evidence="12">
    <location>
        <position position="548"/>
    </location>
    <ligand>
        <name>Zn(2+)</name>
        <dbReference type="ChEBI" id="CHEBI:29105"/>
        <label>2</label>
    </ligand>
</feature>
<dbReference type="InterPro" id="IPR042115">
    <property type="entry name" value="PriA_3primeBD_sf"/>
</dbReference>
<comment type="caution">
    <text evidence="16">The sequence shown here is derived from an EMBL/GenBank/DDBJ whole genome shotgun (WGS) entry which is preliminary data.</text>
</comment>
<dbReference type="NCBIfam" id="TIGR00595">
    <property type="entry name" value="priA"/>
    <property type="match status" value="1"/>
</dbReference>
<keyword evidence="2 12" id="KW-0235">DNA replication</keyword>
<dbReference type="SUPFAM" id="SSF52540">
    <property type="entry name" value="P-loop containing nucleoside triphosphate hydrolases"/>
    <property type="match status" value="1"/>
</dbReference>
<dbReference type="GO" id="GO:0006302">
    <property type="term" value="P:double-strand break repair"/>
    <property type="evidence" value="ECO:0007669"/>
    <property type="project" value="InterPro"/>
</dbReference>
<reference evidence="16" key="1">
    <citation type="submission" date="2012-04" db="EMBL/GenBank/DDBJ databases">
        <authorList>
            <person name="Borisov I.G."/>
            <person name="Ivanikova N.V."/>
            <person name="Pinevich A.V."/>
        </authorList>
    </citation>
    <scope>NUCLEOTIDE SEQUENCE</scope>
    <source>
        <strain evidence="16">CALU 1027</strain>
    </source>
</reference>
<gene>
    <name evidence="12" type="primary">priA</name>
    <name evidence="16" type="ORF">PROH_20210</name>
</gene>
<dbReference type="EC" id="5.6.2.4" evidence="12"/>
<keyword evidence="4 12" id="KW-0547">Nucleotide-binding</keyword>
<sequence length="835" mass="92543">MAPPPAASPGADYNPDRPNPDRPNPWVEVLVDCPQIQGLFTYAIPPHLPVAIGDILTVPFGHQQLGAIAIALPSAPPPDLSPSQIKAVIDIVNPGFFPRHYWDLLRQVAQYYCTPIMAVIRTALPPGLLGRSQRRIRLNAPAIPPDAEVFLRPAALQLLQLLRQSKTGEYSWRYLQQQMPTAQRGLPDLLQRGWVSSYLEPPSPPRPKQQKAVTLVRQPDPTEPLTERQRQLLASLGRSGGDLWLSHLLQQCHASSSIVTTLAKKGFVVIQERENLRSEAEHPLDRDQPKALSPHQAAALAYIQGLTQAQTVLLHGVTGSGKTEVYLQAIAPVLQRGQSALVLVPEIGLTPQLTDRFRQRFGSQVCVYHSALSDGERYDTWRQMLQGDPQVVIGTRSAVFAPLPHLGLVILDEEHDSSFKQSQPQPCYHARTVAQWRSQLAPCPLILGSATPALETWHQAFSDPREGHPPPSHYLSLPSRIYDRPQPQIRVIDMRQEFHCGNRSIFSRSLRNALETLRETGQQGLLFVPRRGHSTFVSCRSCGEALDCPHCDVSLSHHQPHGGARSLLRCHYCHYASVQPEQCPHCGSPYLKFFGSGTQRVTQELERHLPDLRWIRFDSDTTRTKGAHRALLTQFAQGEADILVGTQMLTKGIDLPQVTLVGVMAADGLFHLPDFRAGEQACQTLLQVAGRAGRGAEPGQVILQTYKPDHEVIAAVVRQGYGDYLAQELAQRSPLHYPPYSQLVLLRISSLEADRTAQVAEALGQFLTSRLPESVLLLGPAPAPILRVARRFRWHLLLKLCDPSLGLDWFPALELQQRCGPGVALTIDVDPLSLS</sequence>
<dbReference type="STRING" id="317619.GCA_000332315_02924"/>
<feature type="region of interest" description="Disordered" evidence="13">
    <location>
        <begin position="197"/>
        <end position="227"/>
    </location>
</feature>
<evidence type="ECO:0000256" key="6">
    <source>
        <dbReference type="ARBA" id="ARBA00022806"/>
    </source>
</evidence>
<feature type="binding site" evidence="12">
    <location>
        <position position="570"/>
    </location>
    <ligand>
        <name>Zn(2+)</name>
        <dbReference type="ChEBI" id="CHEBI:29105"/>
        <label>2</label>
    </ligand>
</feature>
<evidence type="ECO:0000256" key="11">
    <source>
        <dbReference type="ARBA" id="ARBA00048988"/>
    </source>
</evidence>